<evidence type="ECO:0000256" key="4">
    <source>
        <dbReference type="ARBA" id="ARBA00022989"/>
    </source>
</evidence>
<feature type="transmembrane region" description="Helical" evidence="7">
    <location>
        <begin position="336"/>
        <end position="356"/>
    </location>
</feature>
<keyword evidence="7" id="KW-0050">Antiport</keyword>
<feature type="transmembrane region" description="Helical" evidence="7">
    <location>
        <begin position="362"/>
        <end position="381"/>
    </location>
</feature>
<comment type="function">
    <text evidence="7">Na(+)/H(+) antiporter that extrudes sodium in exchange for external protons.</text>
</comment>
<comment type="catalytic activity">
    <reaction evidence="7">
        <text>Na(+)(in) + 2 H(+)(out) = Na(+)(out) + 2 H(+)(in)</text>
        <dbReference type="Rhea" id="RHEA:29251"/>
        <dbReference type="ChEBI" id="CHEBI:15378"/>
        <dbReference type="ChEBI" id="CHEBI:29101"/>
    </reaction>
</comment>
<gene>
    <name evidence="7 8" type="primary">nhaA</name>
    <name evidence="8" type="ORF">ACJHVH_02385</name>
</gene>
<keyword evidence="5 7" id="KW-0472">Membrane</keyword>
<dbReference type="NCBIfam" id="TIGR00773">
    <property type="entry name" value="NhaA"/>
    <property type="match status" value="1"/>
</dbReference>
<feature type="transmembrane region" description="Helical" evidence="7">
    <location>
        <begin position="210"/>
        <end position="240"/>
    </location>
</feature>
<feature type="transmembrane region" description="Helical" evidence="7">
    <location>
        <begin position="95"/>
        <end position="116"/>
    </location>
</feature>
<evidence type="ECO:0000256" key="1">
    <source>
        <dbReference type="ARBA" id="ARBA00004429"/>
    </source>
</evidence>
<evidence type="ECO:0000256" key="3">
    <source>
        <dbReference type="ARBA" id="ARBA00022692"/>
    </source>
</evidence>
<proteinExistence type="inferred from homology"/>
<dbReference type="PANTHER" id="PTHR30341">
    <property type="entry name" value="SODIUM ION/PROTON ANTIPORTER NHAA-RELATED"/>
    <property type="match status" value="1"/>
</dbReference>
<dbReference type="NCBIfam" id="NF007112">
    <property type="entry name" value="PRK09561.1"/>
    <property type="match status" value="1"/>
</dbReference>
<feature type="transmembrane region" description="Helical" evidence="7">
    <location>
        <begin position="293"/>
        <end position="315"/>
    </location>
</feature>
<dbReference type="EMBL" id="JBJJXE010000002">
    <property type="protein sequence ID" value="MFL1731853.1"/>
    <property type="molecule type" value="Genomic_DNA"/>
</dbReference>
<feature type="transmembrane region" description="Helical" evidence="7">
    <location>
        <begin position="12"/>
        <end position="32"/>
    </location>
</feature>
<feature type="transmembrane region" description="Helical" evidence="7">
    <location>
        <begin position="152"/>
        <end position="175"/>
    </location>
</feature>
<feature type="transmembrane region" description="Helical" evidence="7">
    <location>
        <begin position="128"/>
        <end position="146"/>
    </location>
</feature>
<keyword evidence="6 7" id="KW-0739">Sodium transport</keyword>
<dbReference type="HAMAP" id="MF_01844">
    <property type="entry name" value="NhaA"/>
    <property type="match status" value="1"/>
</dbReference>
<dbReference type="Gene3D" id="1.20.1530.10">
    <property type="entry name" value="Na+/H+ antiporter like domain"/>
    <property type="match status" value="1"/>
</dbReference>
<reference evidence="8 9" key="1">
    <citation type="submission" date="2024-11" db="EMBL/GenBank/DDBJ databases">
        <title>First Report of Moraxella oculi in Brazil in an Infectious Bovine Keratoconjunctivitis Outbreak.</title>
        <authorList>
            <person name="Carvalho C.V."/>
            <person name="Domingues R."/>
            <person name="Coutinho C."/>
            <person name="Honorio N.T.B.S."/>
            <person name="Faza D.R.L.R."/>
            <person name="Carvalho W.A."/>
            <person name="Machado A.B.F."/>
            <person name="Martins M.F."/>
            <person name="Gaspar E.B."/>
        </authorList>
    </citation>
    <scope>NUCLEOTIDE SEQUENCE [LARGE SCALE GENOMIC DNA]</scope>
    <source>
        <strain evidence="8 9">2117LE</strain>
    </source>
</reference>
<dbReference type="Pfam" id="PF06965">
    <property type="entry name" value="Na_H_antiport_1"/>
    <property type="match status" value="1"/>
</dbReference>
<dbReference type="InterPro" id="IPR023171">
    <property type="entry name" value="Na/H_antiporter_dom_sf"/>
</dbReference>
<evidence type="ECO:0000256" key="2">
    <source>
        <dbReference type="ARBA" id="ARBA00022475"/>
    </source>
</evidence>
<keyword evidence="9" id="KW-1185">Reference proteome</keyword>
<evidence type="ECO:0000313" key="9">
    <source>
        <dbReference type="Proteomes" id="UP001624684"/>
    </source>
</evidence>
<accession>A0ABW8U3X9</accession>
<name>A0ABW8U3X9_9GAMM</name>
<comment type="subcellular location">
    <subcellularLocation>
        <location evidence="1">Cell inner membrane</location>
        <topology evidence="1">Multi-pass membrane protein</topology>
    </subcellularLocation>
    <subcellularLocation>
        <location evidence="7">Cell membrane</location>
        <topology evidence="7">Multi-pass membrane protein</topology>
    </subcellularLocation>
</comment>
<feature type="transmembrane region" description="Helical" evidence="7">
    <location>
        <begin position="182"/>
        <end position="198"/>
    </location>
</feature>
<keyword evidence="4 7" id="KW-1133">Transmembrane helix</keyword>
<dbReference type="Proteomes" id="UP001624684">
    <property type="component" value="Unassembled WGS sequence"/>
</dbReference>
<protein>
    <recommendedName>
        <fullName evidence="7">Na(+)/H(+) antiporter NhaA</fullName>
    </recommendedName>
    <alternativeName>
        <fullName evidence="7">Sodium/proton antiporter NhaA</fullName>
    </alternativeName>
</protein>
<evidence type="ECO:0000256" key="7">
    <source>
        <dbReference type="HAMAP-Rule" id="MF_01844"/>
    </source>
</evidence>
<evidence type="ECO:0000313" key="8">
    <source>
        <dbReference type="EMBL" id="MFL1731853.1"/>
    </source>
</evidence>
<dbReference type="InterPro" id="IPR004670">
    <property type="entry name" value="NhaA"/>
</dbReference>
<keyword evidence="7" id="KW-0406">Ion transport</keyword>
<feature type="transmembrane region" description="Helical" evidence="7">
    <location>
        <begin position="261"/>
        <end position="287"/>
    </location>
</feature>
<keyword evidence="7" id="KW-0915">Sodium</keyword>
<sequence length="409" mass="43612">MPMNRIKSFFELEAAGGILLALAAIFAMIVANSPLHDLYHAFIHAPVVVQIGGFEIAKDAHHWINDGLMAIFFFLVGLELKREALIGELSDIKQIILPALCAIGGMIVPAAVYALFNYHHSDHMTGWAIPAATDIAFALGVLSLLGNKVPNALKVFLVSIAIFDDIGAIIIIALFYTANLSLTSLAIAFACLVPLFILNRMNVVRVTPYLFIGLIMWAALLKSGIHATLAGVALAFFIPLKNKKDPEHSPVEELEHDLHNTVAFGILPLFAFANAGVSLAGAGISSLMHPVPLGIAAGLFIGKQLGVMGAVFLAIKSKIATLPKGTTMMQIYGVSILCGIGFTMSLFISGLAFGGIPEAFDPRIGIIGGSLIAGIIGYLVLRRNIKDADHPTLAQSNEMYLGTDKPNKH</sequence>
<dbReference type="PANTHER" id="PTHR30341:SF0">
    <property type="entry name" value="NA(+)_H(+) ANTIPORTER NHAA"/>
    <property type="match status" value="1"/>
</dbReference>
<keyword evidence="2 7" id="KW-1003">Cell membrane</keyword>
<comment type="caution">
    <text evidence="8">The sequence shown here is derived from an EMBL/GenBank/DDBJ whole genome shotgun (WGS) entry which is preliminary data.</text>
</comment>
<keyword evidence="7" id="KW-0813">Transport</keyword>
<organism evidence="8 9">
    <name type="scientific">Moraxella oculi</name>
    <dbReference type="NCBI Taxonomy" id="2940516"/>
    <lineage>
        <taxon>Bacteria</taxon>
        <taxon>Pseudomonadati</taxon>
        <taxon>Pseudomonadota</taxon>
        <taxon>Gammaproteobacteria</taxon>
        <taxon>Moraxellales</taxon>
        <taxon>Moraxellaceae</taxon>
        <taxon>Moraxella</taxon>
    </lineage>
</organism>
<dbReference type="RefSeq" id="WP_407068633.1">
    <property type="nucleotide sequence ID" value="NZ_JBJJXE010000002.1"/>
</dbReference>
<evidence type="ECO:0000256" key="6">
    <source>
        <dbReference type="ARBA" id="ARBA00023201"/>
    </source>
</evidence>
<evidence type="ECO:0000256" key="5">
    <source>
        <dbReference type="ARBA" id="ARBA00023136"/>
    </source>
</evidence>
<comment type="similarity">
    <text evidence="7">Belongs to the NhaA Na(+)/H(+) (TC 2.A.33) antiporter family.</text>
</comment>
<dbReference type="NCBIfam" id="NF007111">
    <property type="entry name" value="PRK09560.1"/>
    <property type="match status" value="1"/>
</dbReference>
<keyword evidence="3 7" id="KW-0812">Transmembrane</keyword>